<protein>
    <submittedName>
        <fullName evidence="4">Hsp20/alpha crystallin family protein</fullName>
    </submittedName>
</protein>
<dbReference type="InterPro" id="IPR002068">
    <property type="entry name" value="A-crystallin/Hsp20_dom"/>
</dbReference>
<gene>
    <name evidence="4" type="ORF">M3M39_01850</name>
</gene>
<proteinExistence type="inferred from homology"/>
<evidence type="ECO:0000256" key="2">
    <source>
        <dbReference type="RuleBase" id="RU003616"/>
    </source>
</evidence>
<evidence type="ECO:0000313" key="4">
    <source>
        <dbReference type="EMBL" id="USS88246.1"/>
    </source>
</evidence>
<dbReference type="EMBL" id="CP097118">
    <property type="protein sequence ID" value="USS88246.1"/>
    <property type="molecule type" value="Genomic_DNA"/>
</dbReference>
<dbReference type="InterPro" id="IPR008978">
    <property type="entry name" value="HSP20-like_chaperone"/>
</dbReference>
<dbReference type="RefSeq" id="WP_252797532.1">
    <property type="nucleotide sequence ID" value="NZ_CP097118.1"/>
</dbReference>
<dbReference type="Proteomes" id="UP001057025">
    <property type="component" value="Chromosome"/>
</dbReference>
<dbReference type="InterPro" id="IPR031107">
    <property type="entry name" value="Small_HSP"/>
</dbReference>
<reference evidence="4" key="1">
    <citation type="submission" date="2022-05" db="EMBL/GenBank/DDBJ databases">
        <authorList>
            <person name="Oliphant S.A."/>
            <person name="Watson-Haigh N.S."/>
            <person name="Sumby K.M."/>
            <person name="Gardner J.M."/>
            <person name="Jiranek V."/>
        </authorList>
    </citation>
    <scope>NUCLEOTIDE SEQUENCE</scope>
    <source>
        <strain evidence="4">KI11_C11</strain>
    </source>
</reference>
<dbReference type="CDD" id="cd06471">
    <property type="entry name" value="ACD_LpsHSP_like"/>
    <property type="match status" value="1"/>
</dbReference>
<evidence type="ECO:0000256" key="1">
    <source>
        <dbReference type="PROSITE-ProRule" id="PRU00285"/>
    </source>
</evidence>
<feature type="domain" description="SHSP" evidence="3">
    <location>
        <begin position="28"/>
        <end position="141"/>
    </location>
</feature>
<sequence length="141" mass="15859">MARNEIQNNGYNPLDDFFGNFGKSLLSSVAGDNRMKTDIIEHQNDYEVVVELPGFKKQDIHLSYDDGTLSIHATHDLNAEIQNDDGRVLNQERRSMDVTRSFYLPDVDDKSISASYDGGLLKVTLPKAPKDEGDNNQIEIN</sequence>
<evidence type="ECO:0000259" key="3">
    <source>
        <dbReference type="PROSITE" id="PS01031"/>
    </source>
</evidence>
<comment type="similarity">
    <text evidence="1 2">Belongs to the small heat shock protein (HSP20) family.</text>
</comment>
<evidence type="ECO:0000313" key="5">
    <source>
        <dbReference type="Proteomes" id="UP001057025"/>
    </source>
</evidence>
<dbReference type="PANTHER" id="PTHR11527">
    <property type="entry name" value="HEAT-SHOCK PROTEIN 20 FAMILY MEMBER"/>
    <property type="match status" value="1"/>
</dbReference>
<dbReference type="Gene3D" id="2.60.40.790">
    <property type="match status" value="1"/>
</dbReference>
<dbReference type="SUPFAM" id="SSF49764">
    <property type="entry name" value="HSP20-like chaperones"/>
    <property type="match status" value="1"/>
</dbReference>
<keyword evidence="5" id="KW-1185">Reference proteome</keyword>
<dbReference type="Pfam" id="PF00011">
    <property type="entry name" value="HSP20"/>
    <property type="match status" value="1"/>
</dbReference>
<name>A0ABY5BVE8_9LACO</name>
<organism evidence="4 5">
    <name type="scientific">Fructilactobacillus hinvesii</name>
    <dbReference type="NCBI Taxonomy" id="2940300"/>
    <lineage>
        <taxon>Bacteria</taxon>
        <taxon>Bacillati</taxon>
        <taxon>Bacillota</taxon>
        <taxon>Bacilli</taxon>
        <taxon>Lactobacillales</taxon>
        <taxon>Lactobacillaceae</taxon>
        <taxon>Fructilactobacillus</taxon>
    </lineage>
</organism>
<dbReference type="PROSITE" id="PS01031">
    <property type="entry name" value="SHSP"/>
    <property type="match status" value="1"/>
</dbReference>
<accession>A0ABY5BVE8</accession>